<dbReference type="EMBL" id="JABWDY010021212">
    <property type="protein sequence ID" value="KAF5192531.1"/>
    <property type="molecule type" value="Genomic_DNA"/>
</dbReference>
<protein>
    <submittedName>
        <fullName evidence="2">Rubber elongation factor</fullName>
    </submittedName>
</protein>
<keyword evidence="3" id="KW-1185">Reference proteome</keyword>
<dbReference type="OrthoDB" id="1905464at2759"/>
<evidence type="ECO:0000256" key="1">
    <source>
        <dbReference type="ARBA" id="ARBA00009737"/>
    </source>
</evidence>
<dbReference type="AlphaFoldDB" id="A0A7J6W5R0"/>
<accession>A0A7J6W5R0</accession>
<sequence length="247" mass="27457">MAEFEAKQQQETTQENEQRLKYLDFVQIAAFQVLFTLSGLYNYAKENSGPLKTGVQTVEDNVKTVISPVYEKFRDVPIELLKFVDRKVDYSVSELGRHVPSLVKSASFKAYSAAQKAPEVARSVASEVQRVGIVDTATDIAKTVYTKSEPTAKQLYAKYEPVAEHYAVFGWQRLNKLPVFPQVAHIVIPTAAYWADKYNQTVCSTAKSGYTVSSYLPLVPIEKIANVFGGEKAQNVDVVVSDGVMAQ</sequence>
<keyword evidence="2" id="KW-0251">Elongation factor</keyword>
<proteinExistence type="inferred from homology"/>
<evidence type="ECO:0000313" key="3">
    <source>
        <dbReference type="Proteomes" id="UP000554482"/>
    </source>
</evidence>
<dbReference type="PANTHER" id="PTHR33732:SF3">
    <property type="entry name" value="OS07G0671800 PROTEIN"/>
    <property type="match status" value="1"/>
</dbReference>
<comment type="similarity">
    <text evidence="1">Belongs to the REF/SRPP family.</text>
</comment>
<dbReference type="GO" id="GO:0003746">
    <property type="term" value="F:translation elongation factor activity"/>
    <property type="evidence" value="ECO:0007669"/>
    <property type="project" value="UniProtKB-KW"/>
</dbReference>
<gene>
    <name evidence="2" type="ORF">FRX31_017884</name>
</gene>
<comment type="caution">
    <text evidence="2">The sequence shown here is derived from an EMBL/GenBank/DDBJ whole genome shotgun (WGS) entry which is preliminary data.</text>
</comment>
<organism evidence="2 3">
    <name type="scientific">Thalictrum thalictroides</name>
    <name type="common">Rue-anemone</name>
    <name type="synonym">Anemone thalictroides</name>
    <dbReference type="NCBI Taxonomy" id="46969"/>
    <lineage>
        <taxon>Eukaryota</taxon>
        <taxon>Viridiplantae</taxon>
        <taxon>Streptophyta</taxon>
        <taxon>Embryophyta</taxon>
        <taxon>Tracheophyta</taxon>
        <taxon>Spermatophyta</taxon>
        <taxon>Magnoliopsida</taxon>
        <taxon>Ranunculales</taxon>
        <taxon>Ranunculaceae</taxon>
        <taxon>Thalictroideae</taxon>
        <taxon>Thalictrum</taxon>
    </lineage>
</organism>
<dbReference type="Pfam" id="PF05755">
    <property type="entry name" value="REF"/>
    <property type="match status" value="1"/>
</dbReference>
<evidence type="ECO:0000313" key="2">
    <source>
        <dbReference type="EMBL" id="KAF5192531.1"/>
    </source>
</evidence>
<keyword evidence="2" id="KW-0648">Protein biosynthesis</keyword>
<dbReference type="InterPro" id="IPR008802">
    <property type="entry name" value="REF"/>
</dbReference>
<dbReference type="PANTHER" id="PTHR33732">
    <property type="entry name" value="REF/SRPP-LIKE PROTEIN OS05G0151300/LOC_OS05G05940"/>
    <property type="match status" value="1"/>
</dbReference>
<reference evidence="2 3" key="1">
    <citation type="submission" date="2020-06" db="EMBL/GenBank/DDBJ databases">
        <title>Transcriptomic and genomic resources for Thalictrum thalictroides and T. hernandezii: Facilitating candidate gene discovery in an emerging model plant lineage.</title>
        <authorList>
            <person name="Arias T."/>
            <person name="Riano-Pachon D.M."/>
            <person name="Di Stilio V.S."/>
        </authorList>
    </citation>
    <scope>NUCLEOTIDE SEQUENCE [LARGE SCALE GENOMIC DNA]</scope>
    <source>
        <strain evidence="3">cv. WT478/WT964</strain>
        <tissue evidence="2">Leaves</tissue>
    </source>
</reference>
<dbReference type="Proteomes" id="UP000554482">
    <property type="component" value="Unassembled WGS sequence"/>
</dbReference>
<name>A0A7J6W5R0_THATH</name>